<accession>A0A9D1GTF3</accession>
<dbReference type="Proteomes" id="UP000824136">
    <property type="component" value="Unassembled WGS sequence"/>
</dbReference>
<reference evidence="2" key="1">
    <citation type="submission" date="2020-10" db="EMBL/GenBank/DDBJ databases">
        <authorList>
            <person name="Gilroy R."/>
        </authorList>
    </citation>
    <scope>NUCLEOTIDE SEQUENCE</scope>
    <source>
        <strain evidence="2">CHK33-4379</strain>
    </source>
</reference>
<keyword evidence="2" id="KW-0547">Nucleotide-binding</keyword>
<sequence length="400" mass="45134">MTKSELIYIRTELMSLSVFRGITKDTVVSALNSYFGSLESEDTVSSVSEYAEFVSRLYDANGGDLTAHIEELCYDSENIYVRTIGEKKEPKSWITDCVRKELSVLGRVASLTRDELTEPLRWSGFLPDFHSESIDLAKKYFYRVENIGRYGYGKYAHNRMFYIDESGEIIPVKNPDKISLDELVDYEIQRNQIIENTKALLSGKPAANILLTGDAGTGKSSTVKAVANAFYPEGLRIIEVRKEQLRVIPKILDELALNPLKFILFIDDLSFLSDDDDFNGLKAVLEGSVSARSSNVAVYATSNRRHIIRERFSDREGDDIHRNDAMQEMISLSDRFGLHISFNKPDKNTYLDIVAKLAEQYGAGSFDDEMAASAERFALERGGRSARLARQFIDSLLSKK</sequence>
<dbReference type="GO" id="GO:0005524">
    <property type="term" value="F:ATP binding"/>
    <property type="evidence" value="ECO:0007669"/>
    <property type="project" value="UniProtKB-KW"/>
</dbReference>
<protein>
    <submittedName>
        <fullName evidence="2">ATP-binding protein</fullName>
    </submittedName>
</protein>
<dbReference type="InterPro" id="IPR003593">
    <property type="entry name" value="AAA+_ATPase"/>
</dbReference>
<gene>
    <name evidence="2" type="ORF">IAC39_03245</name>
</gene>
<comment type="caution">
    <text evidence="2">The sequence shown here is derived from an EMBL/GenBank/DDBJ whole genome shotgun (WGS) entry which is preliminary data.</text>
</comment>
<dbReference type="PANTHER" id="PTHR42935">
    <property type="entry name" value="SLR0930 PROTEIN"/>
    <property type="match status" value="1"/>
</dbReference>
<organism evidence="2 3">
    <name type="scientific">Candidatus Faeciplasma pullistercoris</name>
    <dbReference type="NCBI Taxonomy" id="2840800"/>
    <lineage>
        <taxon>Bacteria</taxon>
        <taxon>Bacillati</taxon>
        <taxon>Bacillota</taxon>
        <taxon>Clostridia</taxon>
        <taxon>Eubacteriales</taxon>
        <taxon>Oscillospiraceae</taxon>
        <taxon>Oscillospiraceae incertae sedis</taxon>
        <taxon>Candidatus Faeciplasma</taxon>
    </lineage>
</organism>
<dbReference type="InterPro" id="IPR027417">
    <property type="entry name" value="P-loop_NTPase"/>
</dbReference>
<name>A0A9D1GTF3_9FIRM</name>
<dbReference type="AlphaFoldDB" id="A0A9D1GTF3"/>
<keyword evidence="2" id="KW-0067">ATP-binding</keyword>
<dbReference type="SUPFAM" id="SSF52540">
    <property type="entry name" value="P-loop containing nucleoside triphosphate hydrolases"/>
    <property type="match status" value="1"/>
</dbReference>
<dbReference type="Pfam" id="PF05673">
    <property type="entry name" value="DUF815"/>
    <property type="match status" value="1"/>
</dbReference>
<evidence type="ECO:0000313" key="2">
    <source>
        <dbReference type="EMBL" id="HIT58714.1"/>
    </source>
</evidence>
<reference evidence="2" key="2">
    <citation type="journal article" date="2021" name="PeerJ">
        <title>Extensive microbial diversity within the chicken gut microbiome revealed by metagenomics and culture.</title>
        <authorList>
            <person name="Gilroy R."/>
            <person name="Ravi A."/>
            <person name="Getino M."/>
            <person name="Pursley I."/>
            <person name="Horton D.L."/>
            <person name="Alikhan N.F."/>
            <person name="Baker D."/>
            <person name="Gharbi K."/>
            <person name="Hall N."/>
            <person name="Watson M."/>
            <person name="Adriaenssens E.M."/>
            <person name="Foster-Nyarko E."/>
            <person name="Jarju S."/>
            <person name="Secka A."/>
            <person name="Antonio M."/>
            <person name="Oren A."/>
            <person name="Chaudhuri R.R."/>
            <person name="La Ragione R."/>
            <person name="Hildebrand F."/>
            <person name="Pallen M.J."/>
        </authorList>
    </citation>
    <scope>NUCLEOTIDE SEQUENCE</scope>
    <source>
        <strain evidence="2">CHK33-4379</strain>
    </source>
</reference>
<dbReference type="Gene3D" id="3.40.50.300">
    <property type="entry name" value="P-loop containing nucleotide triphosphate hydrolases"/>
    <property type="match status" value="1"/>
</dbReference>
<evidence type="ECO:0000313" key="3">
    <source>
        <dbReference type="Proteomes" id="UP000824136"/>
    </source>
</evidence>
<dbReference type="EMBL" id="DVLL01000013">
    <property type="protein sequence ID" value="HIT58714.1"/>
    <property type="molecule type" value="Genomic_DNA"/>
</dbReference>
<dbReference type="SMART" id="SM00382">
    <property type="entry name" value="AAA"/>
    <property type="match status" value="1"/>
</dbReference>
<feature type="domain" description="AAA+ ATPase" evidence="1">
    <location>
        <begin position="205"/>
        <end position="321"/>
    </location>
</feature>
<evidence type="ECO:0000259" key="1">
    <source>
        <dbReference type="SMART" id="SM00382"/>
    </source>
</evidence>
<dbReference type="PANTHER" id="PTHR42935:SF1">
    <property type="entry name" value="SLR0930 PROTEIN"/>
    <property type="match status" value="1"/>
</dbReference>
<proteinExistence type="predicted"/>
<dbReference type="CDD" id="cd00009">
    <property type="entry name" value="AAA"/>
    <property type="match status" value="1"/>
</dbReference>
<dbReference type="InterPro" id="IPR008533">
    <property type="entry name" value="DUF815"/>
</dbReference>